<evidence type="ECO:0000313" key="1">
    <source>
        <dbReference type="EMBL" id="KAJ9081691.1"/>
    </source>
</evidence>
<sequence>MNSDFFVLQPSKEFSALGDLHLERAKAWNVANKACCRGNLESHSSEAKIQAYLQQYHHHLFFKWAIFSFLAVISIVCLVAFIIFIPDMVLGLSNIFYSSHIYHIRPQSILGTLLCR</sequence>
<accession>A0ACC2U4T2</accession>
<proteinExistence type="predicted"/>
<keyword evidence="2" id="KW-1185">Reference proteome</keyword>
<dbReference type="Proteomes" id="UP001165960">
    <property type="component" value="Unassembled WGS sequence"/>
</dbReference>
<gene>
    <name evidence="1" type="ORF">DSO57_1011939</name>
</gene>
<dbReference type="EMBL" id="QTSX02001462">
    <property type="protein sequence ID" value="KAJ9081691.1"/>
    <property type="molecule type" value="Genomic_DNA"/>
</dbReference>
<comment type="caution">
    <text evidence="1">The sequence shown here is derived from an EMBL/GenBank/DDBJ whole genome shotgun (WGS) entry which is preliminary data.</text>
</comment>
<organism evidence="1 2">
    <name type="scientific">Entomophthora muscae</name>
    <dbReference type="NCBI Taxonomy" id="34485"/>
    <lineage>
        <taxon>Eukaryota</taxon>
        <taxon>Fungi</taxon>
        <taxon>Fungi incertae sedis</taxon>
        <taxon>Zoopagomycota</taxon>
        <taxon>Entomophthoromycotina</taxon>
        <taxon>Entomophthoromycetes</taxon>
        <taxon>Entomophthorales</taxon>
        <taxon>Entomophthoraceae</taxon>
        <taxon>Entomophthora</taxon>
    </lineage>
</organism>
<name>A0ACC2U4T2_9FUNG</name>
<reference evidence="1" key="1">
    <citation type="submission" date="2022-04" db="EMBL/GenBank/DDBJ databases">
        <title>Genome of the entomopathogenic fungus Entomophthora muscae.</title>
        <authorList>
            <person name="Elya C."/>
            <person name="Lovett B.R."/>
            <person name="Lee E."/>
            <person name="Macias A.M."/>
            <person name="Hajek A.E."/>
            <person name="De Bivort B.L."/>
            <person name="Kasson M.T."/>
            <person name="De Fine Licht H.H."/>
            <person name="Stajich J.E."/>
        </authorList>
    </citation>
    <scope>NUCLEOTIDE SEQUENCE</scope>
    <source>
        <strain evidence="1">Berkeley</strain>
    </source>
</reference>
<evidence type="ECO:0000313" key="2">
    <source>
        <dbReference type="Proteomes" id="UP001165960"/>
    </source>
</evidence>
<protein>
    <submittedName>
        <fullName evidence="1">Uncharacterized protein</fullName>
    </submittedName>
</protein>